<dbReference type="Pfam" id="PF00082">
    <property type="entry name" value="Peptidase_S8"/>
    <property type="match status" value="1"/>
</dbReference>
<evidence type="ECO:0000313" key="13">
    <source>
        <dbReference type="EMBL" id="KAJ9184448.1"/>
    </source>
</evidence>
<dbReference type="Gene3D" id="3.40.50.200">
    <property type="entry name" value="Peptidase S8/S53 domain"/>
    <property type="match status" value="1"/>
</dbReference>
<comment type="subcellular location">
    <subcellularLocation>
        <location evidence="1">Secreted</location>
    </subcellularLocation>
</comment>
<dbReference type="CDD" id="cd04852">
    <property type="entry name" value="Peptidases_S8_3"/>
    <property type="match status" value="1"/>
</dbReference>
<dbReference type="InterPro" id="IPR036852">
    <property type="entry name" value="Peptidase_S8/S53_dom_sf"/>
</dbReference>
<feature type="active site" description="Charge relay system" evidence="8">
    <location>
        <position position="557"/>
    </location>
</feature>
<keyword evidence="3" id="KW-0964">Secreted</keyword>
<keyword evidence="6 8" id="KW-0378">Hydrolase</keyword>
<evidence type="ECO:0000256" key="9">
    <source>
        <dbReference type="SAM" id="SignalP"/>
    </source>
</evidence>
<keyword evidence="7 8" id="KW-0720">Serine protease</keyword>
<evidence type="ECO:0000256" key="4">
    <source>
        <dbReference type="ARBA" id="ARBA00022670"/>
    </source>
</evidence>
<dbReference type="Proteomes" id="UP001174677">
    <property type="component" value="Chromosome 3"/>
</dbReference>
<feature type="signal peptide" evidence="9">
    <location>
        <begin position="1"/>
        <end position="23"/>
    </location>
</feature>
<organism evidence="13 14">
    <name type="scientific">Hevea brasiliensis</name>
    <name type="common">Para rubber tree</name>
    <name type="synonym">Siphonia brasiliensis</name>
    <dbReference type="NCBI Taxonomy" id="3981"/>
    <lineage>
        <taxon>Eukaryota</taxon>
        <taxon>Viridiplantae</taxon>
        <taxon>Streptophyta</taxon>
        <taxon>Embryophyta</taxon>
        <taxon>Tracheophyta</taxon>
        <taxon>Spermatophyta</taxon>
        <taxon>Magnoliopsida</taxon>
        <taxon>eudicotyledons</taxon>
        <taxon>Gunneridae</taxon>
        <taxon>Pentapetalae</taxon>
        <taxon>rosids</taxon>
        <taxon>fabids</taxon>
        <taxon>Malpighiales</taxon>
        <taxon>Euphorbiaceae</taxon>
        <taxon>Crotonoideae</taxon>
        <taxon>Micrandreae</taxon>
        <taxon>Hevea</taxon>
    </lineage>
</organism>
<dbReference type="Pfam" id="PF17766">
    <property type="entry name" value="fn3_6"/>
    <property type="match status" value="1"/>
</dbReference>
<evidence type="ECO:0000259" key="10">
    <source>
        <dbReference type="Pfam" id="PF00082"/>
    </source>
</evidence>
<dbReference type="InterPro" id="IPR037045">
    <property type="entry name" value="S8pro/Inhibitor_I9_sf"/>
</dbReference>
<comment type="similarity">
    <text evidence="2 8">Belongs to the peptidase S8 family.</text>
</comment>
<evidence type="ECO:0000256" key="7">
    <source>
        <dbReference type="ARBA" id="ARBA00022825"/>
    </source>
</evidence>
<feature type="active site" description="Charge relay system" evidence="8">
    <location>
        <position position="139"/>
    </location>
</feature>
<evidence type="ECO:0000256" key="8">
    <source>
        <dbReference type="PROSITE-ProRule" id="PRU01240"/>
    </source>
</evidence>
<dbReference type="InterPro" id="IPR000209">
    <property type="entry name" value="Peptidase_S8/S53_dom"/>
</dbReference>
<dbReference type="CDD" id="cd02120">
    <property type="entry name" value="PA_subtilisin_like"/>
    <property type="match status" value="1"/>
</dbReference>
<dbReference type="PRINTS" id="PR00723">
    <property type="entry name" value="SUBTILISIN"/>
</dbReference>
<keyword evidence="5 9" id="KW-0732">Signal</keyword>
<evidence type="ECO:0000256" key="5">
    <source>
        <dbReference type="ARBA" id="ARBA00022729"/>
    </source>
</evidence>
<evidence type="ECO:0000259" key="12">
    <source>
        <dbReference type="Pfam" id="PF17766"/>
    </source>
</evidence>
<evidence type="ECO:0000259" key="11">
    <source>
        <dbReference type="Pfam" id="PF05922"/>
    </source>
</evidence>
<feature type="chain" id="PRO_5045247078" evidence="9">
    <location>
        <begin position="24"/>
        <end position="771"/>
    </location>
</feature>
<protein>
    <submittedName>
        <fullName evidence="13">Uncharacterized protein</fullName>
    </submittedName>
</protein>
<feature type="domain" description="Peptidase S8/S53" evidence="10">
    <location>
        <begin position="132"/>
        <end position="603"/>
    </location>
</feature>
<dbReference type="InterPro" id="IPR034197">
    <property type="entry name" value="Peptidases_S8_3"/>
</dbReference>
<dbReference type="Gene3D" id="3.30.70.80">
    <property type="entry name" value="Peptidase S8 propeptide/proteinase inhibitor I9"/>
    <property type="match status" value="1"/>
</dbReference>
<dbReference type="InterPro" id="IPR045051">
    <property type="entry name" value="SBT"/>
</dbReference>
<dbReference type="PANTHER" id="PTHR10795">
    <property type="entry name" value="PROPROTEIN CONVERTASE SUBTILISIN/KEXIN"/>
    <property type="match status" value="1"/>
</dbReference>
<dbReference type="Gene3D" id="2.60.40.2310">
    <property type="match status" value="1"/>
</dbReference>
<feature type="active site" description="Charge relay system" evidence="8">
    <location>
        <position position="205"/>
    </location>
</feature>
<dbReference type="PROSITE" id="PS00138">
    <property type="entry name" value="SUBTILASE_SER"/>
    <property type="match status" value="1"/>
</dbReference>
<reference evidence="13" key="1">
    <citation type="journal article" date="2023" name="Plant Biotechnol. J.">
        <title>Chromosome-level wild Hevea brasiliensis genome provides new tools for genomic-assisted breeding and valuable loci to elevate rubber yield.</title>
        <authorList>
            <person name="Cheng H."/>
            <person name="Song X."/>
            <person name="Hu Y."/>
            <person name="Wu T."/>
            <person name="Yang Q."/>
            <person name="An Z."/>
            <person name="Feng S."/>
            <person name="Deng Z."/>
            <person name="Wu W."/>
            <person name="Zeng X."/>
            <person name="Tu M."/>
            <person name="Wang X."/>
            <person name="Huang H."/>
        </authorList>
    </citation>
    <scope>NUCLEOTIDE SEQUENCE</scope>
    <source>
        <strain evidence="13">MT/VB/25A 57/8</strain>
    </source>
</reference>
<name>A0ABQ9MZI9_HEVBR</name>
<dbReference type="EMBL" id="JARPOI010000003">
    <property type="protein sequence ID" value="KAJ9184448.1"/>
    <property type="molecule type" value="Genomic_DNA"/>
</dbReference>
<dbReference type="InterPro" id="IPR010259">
    <property type="entry name" value="S8pro/Inhibitor_I9"/>
</dbReference>
<proteinExistence type="inferred from homology"/>
<dbReference type="PROSITE" id="PS51892">
    <property type="entry name" value="SUBTILASE"/>
    <property type="match status" value="1"/>
</dbReference>
<feature type="domain" description="Subtilisin-like protease fibronectin type-III" evidence="12">
    <location>
        <begin position="666"/>
        <end position="765"/>
    </location>
</feature>
<dbReference type="SUPFAM" id="SSF52743">
    <property type="entry name" value="Subtilisin-like"/>
    <property type="match status" value="1"/>
</dbReference>
<evidence type="ECO:0000313" key="14">
    <source>
        <dbReference type="Proteomes" id="UP001174677"/>
    </source>
</evidence>
<keyword evidence="4 8" id="KW-0645">Protease</keyword>
<evidence type="ECO:0000256" key="2">
    <source>
        <dbReference type="ARBA" id="ARBA00011073"/>
    </source>
</evidence>
<dbReference type="InterPro" id="IPR041469">
    <property type="entry name" value="Subtilisin-like_FN3"/>
</dbReference>
<evidence type="ECO:0000256" key="6">
    <source>
        <dbReference type="ARBA" id="ARBA00022801"/>
    </source>
</evidence>
<dbReference type="Pfam" id="PF05922">
    <property type="entry name" value="Inhibitor_I9"/>
    <property type="match status" value="1"/>
</dbReference>
<evidence type="ECO:0000256" key="1">
    <source>
        <dbReference type="ARBA" id="ARBA00004613"/>
    </source>
</evidence>
<accession>A0ABQ9MZI9</accession>
<evidence type="ECO:0000256" key="3">
    <source>
        <dbReference type="ARBA" id="ARBA00022525"/>
    </source>
</evidence>
<dbReference type="Gene3D" id="3.50.30.30">
    <property type="match status" value="1"/>
</dbReference>
<sequence length="771" mass="82885">MDMSQNLLALCFSLCLAASLVHGNSSNERKPYIVYMGDLPGAEISVADEHHNLLLTAIGDESIARESKIYSYGKSFNAFAARLLPHEVERLLEKENVMSVFANTRNKLHTTRSWDFLGMTETVNRRLKLESSIIVGMMDTGIYMNCPSFNDEGYGPAPLKWKGKCVTGANFTGCNNKVIGAKYYNLDNIDPGFQENQSPADDDGHGTHTSSTVAGVAVKGASLYGIANGTARGGVPAARIAIYKVCWGGGCTDMDLLAGFDDAIADGVDIISVSIGGNPRKYFEDPIAIGSFHAMKKGILTSCSAGNQGPSPSTVQNVAPWIMTVAASTIDRQFRTALKLGNGMEASGLTISTFSPKKEMYPLTSGAHAANLSGNNYGNASACDYGTLSMDNVKGRIVYCLGDSGQDYTIRELKGAGVISSTGAQSDTALTTLIPATIVNLNEGHKIDHYINTTKNPQAVIYKTRTVKASAPALASFSSRGPQSITLNILKVGHVDFLAYIHIYCSLHIYVLKVCIRQPDLAAPGLDILAAYTRLATITGEPNDKRISAFNIISGTSMACPHAAAAAAYVKSFHPDWSPAAIKSALMTTATPLKIKDDLSDLGSGSGQINPRKALYPGLVYDNSMSSYISFLCKEGYNSTTIGLLIGGKKKYNCSDYKPGQGTDGINYPSMHAQLKTINSRISAVFYRTVTQVGYGKSVYKATVTSPKYLSIKVVPDTLTFTVLHQKQNFKVVVKGGPMPNGTQILSALLEWNDSKHSVRSPIIVFQPFYY</sequence>
<dbReference type="InterPro" id="IPR015500">
    <property type="entry name" value="Peptidase_S8_subtilisin-rel"/>
</dbReference>
<gene>
    <name evidence="13" type="ORF">P3X46_004174</name>
</gene>
<feature type="domain" description="Inhibitor I9" evidence="11">
    <location>
        <begin position="32"/>
        <end position="109"/>
    </location>
</feature>
<dbReference type="InterPro" id="IPR023828">
    <property type="entry name" value="Peptidase_S8_Ser-AS"/>
</dbReference>
<keyword evidence="14" id="KW-1185">Reference proteome</keyword>
<comment type="caution">
    <text evidence="13">The sequence shown here is derived from an EMBL/GenBank/DDBJ whole genome shotgun (WGS) entry which is preliminary data.</text>
</comment>